<proteinExistence type="predicted"/>
<evidence type="ECO:0000313" key="2">
    <source>
        <dbReference type="Proteomes" id="UP000184268"/>
    </source>
</evidence>
<dbReference type="STRING" id="299255.SAMN02745129_2024"/>
<gene>
    <name evidence="1" type="ORF">SAMN02745129_2024</name>
</gene>
<sequence length="121" mass="13268">MSIQIAFSHLGFVRVGAEDCEAKSVVISCENEQVLTDIQATVEHHQDHLRSYPAPPSHPLAKLETVSSSVFRNPESEAIIGLQIVVPGHAVALSHPEDSKIPEWKLDVPAGEPVNLFLLHY</sequence>
<dbReference type="RefSeq" id="WP_067663558.1">
    <property type="nucleotide sequence ID" value="NZ_FQXG01000003.1"/>
</dbReference>
<accession>A0A1M5T6S4</accession>
<keyword evidence="2" id="KW-1185">Reference proteome</keyword>
<name>A0A1M5T6S4_9GAMM</name>
<evidence type="ECO:0000313" key="1">
    <source>
        <dbReference type="EMBL" id="SHH46467.1"/>
    </source>
</evidence>
<organism evidence="1 2">
    <name type="scientific">Ferrimonas marina</name>
    <dbReference type="NCBI Taxonomy" id="299255"/>
    <lineage>
        <taxon>Bacteria</taxon>
        <taxon>Pseudomonadati</taxon>
        <taxon>Pseudomonadota</taxon>
        <taxon>Gammaproteobacteria</taxon>
        <taxon>Alteromonadales</taxon>
        <taxon>Ferrimonadaceae</taxon>
        <taxon>Ferrimonas</taxon>
    </lineage>
</organism>
<protein>
    <submittedName>
        <fullName evidence="1">Uncharacterized protein</fullName>
    </submittedName>
</protein>
<dbReference type="Proteomes" id="UP000184268">
    <property type="component" value="Unassembled WGS sequence"/>
</dbReference>
<reference evidence="2" key="1">
    <citation type="submission" date="2016-11" db="EMBL/GenBank/DDBJ databases">
        <authorList>
            <person name="Varghese N."/>
            <person name="Submissions S."/>
        </authorList>
    </citation>
    <scope>NUCLEOTIDE SEQUENCE [LARGE SCALE GENOMIC DNA]</scope>
    <source>
        <strain evidence="2">DSM 16917</strain>
    </source>
</reference>
<dbReference type="EMBL" id="FQXG01000003">
    <property type="protein sequence ID" value="SHH46467.1"/>
    <property type="molecule type" value="Genomic_DNA"/>
</dbReference>
<dbReference type="AlphaFoldDB" id="A0A1M5T6S4"/>